<dbReference type="STRING" id="407022.SAMN05661044_04721"/>
<sequence>MKFTIDKHERYVVITPHEAVLDGVTAPKIKSEFVLLNTDGQRNIVLDLSQVKDADTSGLRCALTAHRLCHAAGGVFVICCASKKIMQLIELSNLKDVLHVVPSSDEAEDLIFMEELEKEFRGQVATDEE</sequence>
<dbReference type="InterPro" id="IPR036513">
    <property type="entry name" value="STAS_dom_sf"/>
</dbReference>
<evidence type="ECO:0000259" key="1">
    <source>
        <dbReference type="PROSITE" id="PS50801"/>
    </source>
</evidence>
<protein>
    <submittedName>
        <fullName evidence="2">Anti-anti-sigma factor</fullName>
    </submittedName>
</protein>
<feature type="domain" description="STAS" evidence="1">
    <location>
        <begin position="12"/>
        <end position="111"/>
    </location>
</feature>
<name>A0A1H7WXT7_OLID1</name>
<dbReference type="PROSITE" id="PS50801">
    <property type="entry name" value="STAS"/>
    <property type="match status" value="1"/>
</dbReference>
<dbReference type="RefSeq" id="WP_093329780.1">
    <property type="nucleotide sequence ID" value="NZ_FOAF01000009.1"/>
</dbReference>
<dbReference type="EMBL" id="FOAF01000009">
    <property type="protein sequence ID" value="SEM26422.1"/>
    <property type="molecule type" value="Genomic_DNA"/>
</dbReference>
<dbReference type="Gene3D" id="3.30.750.24">
    <property type="entry name" value="STAS domain"/>
    <property type="match status" value="1"/>
</dbReference>
<evidence type="ECO:0000313" key="3">
    <source>
        <dbReference type="Proteomes" id="UP000199421"/>
    </source>
</evidence>
<organism evidence="2 3">
    <name type="scientific">Olivibacter domesticus</name>
    <name type="common">Pseudosphingobacterium domesticum</name>
    <dbReference type="NCBI Taxonomy" id="407022"/>
    <lineage>
        <taxon>Bacteria</taxon>
        <taxon>Pseudomonadati</taxon>
        <taxon>Bacteroidota</taxon>
        <taxon>Sphingobacteriia</taxon>
        <taxon>Sphingobacteriales</taxon>
        <taxon>Sphingobacteriaceae</taxon>
        <taxon>Olivibacter</taxon>
    </lineage>
</organism>
<dbReference type="AlphaFoldDB" id="A0A1H7WXT7"/>
<dbReference type="PANTHER" id="PTHR33495">
    <property type="entry name" value="ANTI-SIGMA FACTOR ANTAGONIST TM_1081-RELATED-RELATED"/>
    <property type="match status" value="1"/>
</dbReference>
<dbReference type="InterPro" id="IPR002645">
    <property type="entry name" value="STAS_dom"/>
</dbReference>
<dbReference type="OrthoDB" id="9796110at2"/>
<dbReference type="SUPFAM" id="SSF52091">
    <property type="entry name" value="SpoIIaa-like"/>
    <property type="match status" value="1"/>
</dbReference>
<gene>
    <name evidence="2" type="ORF">SAMN05661044_04721</name>
</gene>
<reference evidence="3" key="1">
    <citation type="submission" date="2016-10" db="EMBL/GenBank/DDBJ databases">
        <authorList>
            <person name="Varghese N."/>
            <person name="Submissions S."/>
        </authorList>
    </citation>
    <scope>NUCLEOTIDE SEQUENCE [LARGE SCALE GENOMIC DNA]</scope>
    <source>
        <strain evidence="3">DSM 18733</strain>
    </source>
</reference>
<accession>A0A1H7WXT7</accession>
<proteinExistence type="predicted"/>
<keyword evidence="3" id="KW-1185">Reference proteome</keyword>
<dbReference type="CDD" id="cd07043">
    <property type="entry name" value="STAS_anti-anti-sigma_factors"/>
    <property type="match status" value="1"/>
</dbReference>
<dbReference type="GO" id="GO:0043856">
    <property type="term" value="F:anti-sigma factor antagonist activity"/>
    <property type="evidence" value="ECO:0007669"/>
    <property type="project" value="TreeGrafter"/>
</dbReference>
<evidence type="ECO:0000313" key="2">
    <source>
        <dbReference type="EMBL" id="SEM26422.1"/>
    </source>
</evidence>
<dbReference type="Pfam" id="PF01740">
    <property type="entry name" value="STAS"/>
    <property type="match status" value="1"/>
</dbReference>
<dbReference type="Proteomes" id="UP000199421">
    <property type="component" value="Unassembled WGS sequence"/>
</dbReference>